<dbReference type="InterPro" id="IPR029063">
    <property type="entry name" value="SAM-dependent_MTases_sf"/>
</dbReference>
<evidence type="ECO:0000313" key="7">
    <source>
        <dbReference type="Proteomes" id="UP000030826"/>
    </source>
</evidence>
<comment type="caution">
    <text evidence="5">Lacks conserved residue(s) required for the propagation of feature annotation.</text>
</comment>
<dbReference type="EMBL" id="JRFJ01000003">
    <property type="protein sequence ID" value="KHJ54228.1"/>
    <property type="molecule type" value="Genomic_DNA"/>
</dbReference>
<keyword evidence="4 5" id="KW-0694">RNA-binding</keyword>
<dbReference type="AlphaFoldDB" id="A0A0B1Q0E1"/>
<sequence>MTSSVVQITPRAEPLPVDLSKLEKITALAFGQRRKMLRQSLKAAGGENLLDRAGIDAGVGQRP</sequence>
<evidence type="ECO:0000256" key="2">
    <source>
        <dbReference type="ARBA" id="ARBA00022679"/>
    </source>
</evidence>
<keyword evidence="2 5" id="KW-0808">Transferase</keyword>
<dbReference type="GO" id="GO:0003723">
    <property type="term" value="F:RNA binding"/>
    <property type="evidence" value="ECO:0007669"/>
    <property type="project" value="UniProtKB-UniRule"/>
</dbReference>
<dbReference type="InterPro" id="IPR001737">
    <property type="entry name" value="KsgA/Erm"/>
</dbReference>
<proteinExistence type="inferred from homology"/>
<dbReference type="GO" id="GO:0000179">
    <property type="term" value="F:rRNA (adenine-N6,N6-)-dimethyltransferase activity"/>
    <property type="evidence" value="ECO:0007669"/>
    <property type="project" value="UniProtKB-UniRule"/>
</dbReference>
<dbReference type="PROSITE" id="PS51689">
    <property type="entry name" value="SAM_RNA_A_N6_MT"/>
    <property type="match status" value="1"/>
</dbReference>
<comment type="similarity">
    <text evidence="5">Belongs to the class I-like SAM-binding methyltransferase superfamily. rRNA adenine N(6)-methyltransferase family.</text>
</comment>
<evidence type="ECO:0000256" key="1">
    <source>
        <dbReference type="ARBA" id="ARBA00022603"/>
    </source>
</evidence>
<feature type="binding site" evidence="5">
    <location>
        <position position="1"/>
    </location>
    <ligand>
        <name>S-adenosyl-L-methionine</name>
        <dbReference type="ChEBI" id="CHEBI:59789"/>
    </ligand>
</feature>
<organism evidence="6 7">
    <name type="scientific">Aureimonas altamirensis</name>
    <dbReference type="NCBI Taxonomy" id="370622"/>
    <lineage>
        <taxon>Bacteria</taxon>
        <taxon>Pseudomonadati</taxon>
        <taxon>Pseudomonadota</taxon>
        <taxon>Alphaproteobacteria</taxon>
        <taxon>Hyphomicrobiales</taxon>
        <taxon>Aurantimonadaceae</taxon>
        <taxon>Aureimonas</taxon>
    </lineage>
</organism>
<evidence type="ECO:0000256" key="3">
    <source>
        <dbReference type="ARBA" id="ARBA00022691"/>
    </source>
</evidence>
<dbReference type="Gene3D" id="1.10.8.100">
    <property type="entry name" value="Ribosomal RNA adenine dimethylase-like, domain 2"/>
    <property type="match status" value="1"/>
</dbReference>
<evidence type="ECO:0000256" key="5">
    <source>
        <dbReference type="PROSITE-ProRule" id="PRU01026"/>
    </source>
</evidence>
<dbReference type="STRING" id="370622.LA66_12240"/>
<name>A0A0B1Q0E1_9HYPH</name>
<keyword evidence="3 5" id="KW-0949">S-adenosyl-L-methionine</keyword>
<evidence type="ECO:0000313" key="6">
    <source>
        <dbReference type="EMBL" id="KHJ54228.1"/>
    </source>
</evidence>
<dbReference type="Proteomes" id="UP000030826">
    <property type="component" value="Unassembled WGS sequence"/>
</dbReference>
<keyword evidence="1 5" id="KW-0489">Methyltransferase</keyword>
<dbReference type="InterPro" id="IPR023165">
    <property type="entry name" value="rRNA_Ade_diMease-like_C"/>
</dbReference>
<protein>
    <submittedName>
        <fullName evidence="6">Uncharacterized protein</fullName>
    </submittedName>
</protein>
<evidence type="ECO:0000256" key="4">
    <source>
        <dbReference type="ARBA" id="ARBA00022884"/>
    </source>
</evidence>
<dbReference type="SUPFAM" id="SSF53335">
    <property type="entry name" value="S-adenosyl-L-methionine-dependent methyltransferases"/>
    <property type="match status" value="1"/>
</dbReference>
<gene>
    <name evidence="6" type="ORF">LA66_12240</name>
</gene>
<comment type="caution">
    <text evidence="6">The sequence shown here is derived from an EMBL/GenBank/DDBJ whole genome shotgun (WGS) entry which is preliminary data.</text>
</comment>
<reference evidence="6 7" key="1">
    <citation type="submission" date="2014-09" db="EMBL/GenBank/DDBJ databases">
        <title>Isolation and characterization of Aurantimonas altamirensis ON-56566 from clinical sample following a dog bite.</title>
        <authorList>
            <person name="Eshaghi A."/>
            <person name="Li A."/>
            <person name="Shahinas D."/>
            <person name="Bahn P."/>
            <person name="Kus J.V."/>
            <person name="Patel S.N."/>
        </authorList>
    </citation>
    <scope>NUCLEOTIDE SEQUENCE [LARGE SCALE GENOMIC DNA]</scope>
    <source>
        <strain evidence="6 7">ON-56566</strain>
    </source>
</reference>
<accession>A0A0B1Q0E1</accession>